<comment type="caution">
    <text evidence="1">The sequence shown here is derived from an EMBL/GenBank/DDBJ whole genome shotgun (WGS) entry which is preliminary data.</text>
</comment>
<gene>
    <name evidence="1" type="ORF">COLO4_16397</name>
</gene>
<dbReference type="InterPro" id="IPR012340">
    <property type="entry name" value="NA-bd_OB-fold"/>
</dbReference>
<keyword evidence="1" id="KW-0067">ATP-binding</keyword>
<dbReference type="SUPFAM" id="SSF50249">
    <property type="entry name" value="Nucleic acid-binding proteins"/>
    <property type="match status" value="1"/>
</dbReference>
<dbReference type="AlphaFoldDB" id="A0A1R3JHS1"/>
<dbReference type="Proteomes" id="UP000187203">
    <property type="component" value="Unassembled WGS sequence"/>
</dbReference>
<dbReference type="Gene3D" id="2.40.50.140">
    <property type="entry name" value="Nucleic acid-binding proteins"/>
    <property type="match status" value="1"/>
</dbReference>
<reference evidence="2" key="1">
    <citation type="submission" date="2013-09" db="EMBL/GenBank/DDBJ databases">
        <title>Corchorus olitorius genome sequencing.</title>
        <authorList>
            <person name="Alam M."/>
            <person name="Haque M.S."/>
            <person name="Islam M.S."/>
            <person name="Emdad E.M."/>
            <person name="Islam M.M."/>
            <person name="Ahmed B."/>
            <person name="Halim A."/>
            <person name="Hossen Q.M.M."/>
            <person name="Hossain M.Z."/>
            <person name="Ahmed R."/>
            <person name="Khan M.M."/>
            <person name="Islam R."/>
            <person name="Rashid M.M."/>
            <person name="Khan S.A."/>
            <person name="Rahman M.S."/>
            <person name="Alam M."/>
            <person name="Yahiya A.S."/>
            <person name="Khan M.S."/>
            <person name="Azam M.S."/>
            <person name="Haque T."/>
            <person name="Lashkar M.Z.H."/>
            <person name="Akhand A.I."/>
            <person name="Morshed G."/>
            <person name="Roy S."/>
            <person name="Uddin K.S."/>
            <person name="Rabeya T."/>
            <person name="Hossain A.S."/>
            <person name="Chowdhury A."/>
            <person name="Snigdha A.R."/>
            <person name="Mortoza M.S."/>
            <person name="Matin S.A."/>
            <person name="Hoque S.M.E."/>
            <person name="Islam M.K."/>
            <person name="Roy D.K."/>
            <person name="Haider R."/>
            <person name="Moosa M.M."/>
            <person name="Elias S.M."/>
            <person name="Hasan A.M."/>
            <person name="Jahan S."/>
            <person name="Shafiuddin M."/>
            <person name="Mahmood N."/>
            <person name="Shommy N.S."/>
        </authorList>
    </citation>
    <scope>NUCLEOTIDE SEQUENCE [LARGE SCALE GENOMIC DNA]</scope>
    <source>
        <strain evidence="2">cv. O-4</strain>
    </source>
</reference>
<dbReference type="OrthoDB" id="1931061at2759"/>
<name>A0A1R3JHS1_9ROSI</name>
<keyword evidence="1" id="KW-0547">Nucleotide-binding</keyword>
<dbReference type="GO" id="GO:0004386">
    <property type="term" value="F:helicase activity"/>
    <property type="evidence" value="ECO:0007669"/>
    <property type="project" value="UniProtKB-KW"/>
</dbReference>
<keyword evidence="1" id="KW-0378">Hydrolase</keyword>
<organism evidence="1 2">
    <name type="scientific">Corchorus olitorius</name>
    <dbReference type="NCBI Taxonomy" id="93759"/>
    <lineage>
        <taxon>Eukaryota</taxon>
        <taxon>Viridiplantae</taxon>
        <taxon>Streptophyta</taxon>
        <taxon>Embryophyta</taxon>
        <taxon>Tracheophyta</taxon>
        <taxon>Spermatophyta</taxon>
        <taxon>Magnoliopsida</taxon>
        <taxon>eudicotyledons</taxon>
        <taxon>Gunneridae</taxon>
        <taxon>Pentapetalae</taxon>
        <taxon>rosids</taxon>
        <taxon>malvids</taxon>
        <taxon>Malvales</taxon>
        <taxon>Malvaceae</taxon>
        <taxon>Grewioideae</taxon>
        <taxon>Apeibeae</taxon>
        <taxon>Corchorus</taxon>
    </lineage>
</organism>
<accession>A0A1R3JHS1</accession>
<sequence length="53" mass="5943">MKGKTFTCKITILKLDTTFGWYYLACGCNKKKSKVNGKHFCTACNVNVLNPIP</sequence>
<protein>
    <submittedName>
        <fullName evidence="1">ATP-dependent DNA helicase PIF1</fullName>
    </submittedName>
</protein>
<keyword evidence="1" id="KW-0347">Helicase</keyword>
<evidence type="ECO:0000313" key="2">
    <source>
        <dbReference type="Proteomes" id="UP000187203"/>
    </source>
</evidence>
<dbReference type="EMBL" id="AWUE01016079">
    <property type="protein sequence ID" value="OMO94330.1"/>
    <property type="molecule type" value="Genomic_DNA"/>
</dbReference>
<proteinExistence type="predicted"/>
<feature type="non-terminal residue" evidence="1">
    <location>
        <position position="53"/>
    </location>
</feature>
<keyword evidence="2" id="KW-1185">Reference proteome</keyword>
<dbReference type="PROSITE" id="PS51257">
    <property type="entry name" value="PROKAR_LIPOPROTEIN"/>
    <property type="match status" value="1"/>
</dbReference>
<evidence type="ECO:0000313" key="1">
    <source>
        <dbReference type="EMBL" id="OMO94330.1"/>
    </source>
</evidence>